<dbReference type="InterPro" id="IPR036855">
    <property type="entry name" value="Znf_CCCH_sf"/>
</dbReference>
<feature type="coiled-coil region" evidence="5">
    <location>
        <begin position="294"/>
        <end position="321"/>
    </location>
</feature>
<feature type="region of interest" description="Disordered" evidence="6">
    <location>
        <begin position="1"/>
        <end position="23"/>
    </location>
</feature>
<evidence type="ECO:0000256" key="3">
    <source>
        <dbReference type="ARBA" id="ARBA00022833"/>
    </source>
</evidence>
<dbReference type="PROSITE" id="PS50103">
    <property type="entry name" value="ZF_C3H1"/>
    <property type="match status" value="1"/>
</dbReference>
<feature type="region of interest" description="Disordered" evidence="6">
    <location>
        <begin position="974"/>
        <end position="1019"/>
    </location>
</feature>
<dbReference type="PANTHER" id="PTHR45725">
    <property type="entry name" value="FORMIN HOMOLOGY 2 FAMILY MEMBER"/>
    <property type="match status" value="1"/>
</dbReference>
<evidence type="ECO:0000256" key="4">
    <source>
        <dbReference type="PROSITE-ProRule" id="PRU00723"/>
    </source>
</evidence>
<name>A0ABN9TTJ6_9DINO</name>
<feature type="compositionally biased region" description="Pro residues" evidence="6">
    <location>
        <begin position="1482"/>
        <end position="1496"/>
    </location>
</feature>
<evidence type="ECO:0000256" key="6">
    <source>
        <dbReference type="SAM" id="MobiDB-lite"/>
    </source>
</evidence>
<feature type="region of interest" description="Disordered" evidence="6">
    <location>
        <begin position="768"/>
        <end position="792"/>
    </location>
</feature>
<keyword evidence="3 4" id="KW-0862">Zinc</keyword>
<dbReference type="InterPro" id="IPR051425">
    <property type="entry name" value="Formin_Homology"/>
</dbReference>
<feature type="compositionally biased region" description="Pro residues" evidence="6">
    <location>
        <begin position="44"/>
        <end position="66"/>
    </location>
</feature>
<dbReference type="PANTHER" id="PTHR45725:SF18">
    <property type="entry name" value="ORC1-LIKE AAA ATPASE DOMAIN-CONTAINING PROTEIN"/>
    <property type="match status" value="1"/>
</dbReference>
<keyword evidence="9" id="KW-1185">Reference proteome</keyword>
<keyword evidence="1 4" id="KW-0479">Metal-binding</keyword>
<evidence type="ECO:0000256" key="5">
    <source>
        <dbReference type="SAM" id="Coils"/>
    </source>
</evidence>
<dbReference type="Proteomes" id="UP001189429">
    <property type="component" value="Unassembled WGS sequence"/>
</dbReference>
<sequence length="2221" mass="243395">IRTSGYQPKAPTMASSSETDAQLAPIADDLGLVLPEIFAAAQAAPPPPRPGPPRRPAVPPRGPPPHADGVAVPVPDRSRSLHLDAGQLDEDGGGSLDLSRELSRIMDSSRAAASGAEQLVVQKAELVSEFEARERDLSRRLESALLERTAALSEQAVTSISAEQVVMQRRLDEATMHAERACQARLQQGAVELRAAEQHLQQEDRARLRLALDSESAAFRQQAREQHEHVAKLHAETYESQQIREAEVRQVASQATAKIGEANAAEVAAATAAHHHEQLAAEAARLESSAQAALSSTRLQLRQQELKVASLEQHNAELRVQAGRTAEMDAKVTIMQSKLRESDDRVNAVCDKAQAWCDGIAQQVARRDCEHTETIKALQDRLEMVEQECENWKSIASSFHEAAALGQATASAAGPAPVGPARAPSASGVNDLRGHRAEHFDITQLNNQTAHPSPTRGSYLDGGAAPRCDATSLQLAAVRLIAADLVARSLNQSSDYPPLDTNGRHAQICLLDSIMVDLAVEAGAAETMETTMVRVTRNHDSSSSSLEDEIRRRKGTVKKIEFDTIPAAAGFRLWLQEMYTKVCAASKRSTRRTLRWLQEVETTFSIEHLERLAAKQKRWDDLDIALAEAVLSVASGPLRRELLMYQEEQTRKGGNPLLGRCALYHVFSRFTIERGQATSVDLTTLVQLEYKGDLESFVDAWDYALMALARVPDDDMLLAPFASQLRKCKAMSPTFVHYDGAQDGSPTRSAKYLYDAARQEIVRRQREDTTAGLLKTPQKTAPAKTSDPKGKAANVDDKPLCKFWPQGKCTKGSDCVFKHVGPGKPTPAAVCRVPALPASDAHFADREWALDSGTGNDLAPPGMQGRRRHREDLCALETANGILNPTETVTVGLPELDEDAEVIELPNTLPALSLGRRCAQHGYDFHWPACADKPTFLKPTGEPVDIGVQNFVPVVCTRADKPTGDRRHVRCMPAAPSSEQHVGAGSAVGSSHPPDQAIAPPDAAPAAVREDPQQSPSVIEPVASAMGVRDPVLKDIERVLDDPLLLDAAIDPDPQKVHSDIDPMSPSHLATHLPKCAACEGCNFGKTVKSRSQRRVLGVTIEVPEGEKEFGALLHMDRLEMERGSEACRAAPYCLQLLDEQTDFYDPFPASKRDRGSVVNSTHEFDNETMDVRRWWSDSAPEFKAAATGMSERWWPLAICHWAACYNATRLDGDGRAPWHKRCGEQAPFKVYPFGALVLFKPPPGSRVSRVEAEKQCTKEWCNRLVPAILVGVTQGPAMKLSKSYLIAPLASIMADGRASRVSVRTVADVVVPDTVSFPLKQRLTLLGAFEDANLPAPHTVDDDEKWELIAGEVDEDDLLEYDGVLNENGGADFPALDADVHDAAQAAAQARAEAQELRPEVWLSLNLKARNQERERWKKDDPEGHAIQEKRRADYLSMMEKGKVGKGKIRALPAALLDCKGSVGQETEVFYGQLPAQKPRWNPPRRTPTTPPTSAPRPSSTSGSPWSLGFGVSIAADSMLGALHAVRNLPDHVDHLLVELCCSSDSASGLPAPANAAVFRVTAQSDLTRLDTVKFVKDIVKKASQKKLDIMHMNAANGVETGDLQLTEKLIMNAIKICEFAKSRGADITWEWPLRSDLWGNEHVRAMVNSLGGEFVKVATSAVERSHQLSGETIYTRKEWCLYTTDMEVRSAFAAYSCDKDADSKKFAWCRGRIARESAVCAPLFARIFWAAWSVVFQRAQAMAAKPATADTVTELLDFGADHRERDMPPCRLLWCALATRIVKPRSEEAKCEGARKAILKEVERMGNDNVWDPKDVYSLKDFLKHPTIKEAMLGRVFTILRVKGEEPGPELKEWKGRIVFQGSNVRTKSGVSSTDLFEEVSNAPASFAAARVALAVGALRGFAATLGDAEAACLQALIDAPGRVPTFVELPAEWWPDEWFRDGAARKIPKYDRPHCRLKKALYGHPEAGALWEAKLTKILMEDGWSQPSISHPGVWLRPTGAVLVMYVDDMMMVGSGQMCAELWKKLDRNVRFKADAEFLNRYPGAFYDLTPYDLNVPDAVRTLSINVDEYASNAVNKFRGEHRKPLHRVTSPYLDAEAWAQEGEPGGVFAATCASHVASLLFLSCVARPDISVVVQRLCAAVTRWTTTHDAALARVMAYLSSTGPISLVGTLSPCDLADCELQEWSDADWSGDPEHTRSTSGLFLVLASETSETSWCR</sequence>
<dbReference type="EMBL" id="CAUYUJ010015066">
    <property type="protein sequence ID" value="CAK0849503.1"/>
    <property type="molecule type" value="Genomic_DNA"/>
</dbReference>
<gene>
    <name evidence="8" type="ORF">PCOR1329_LOCUS42181</name>
</gene>
<evidence type="ECO:0000313" key="9">
    <source>
        <dbReference type="Proteomes" id="UP001189429"/>
    </source>
</evidence>
<comment type="caution">
    <text evidence="8">The sequence shown here is derived from an EMBL/GenBank/DDBJ whole genome shotgun (WGS) entry which is preliminary data.</text>
</comment>
<dbReference type="Pfam" id="PF07727">
    <property type="entry name" value="RVT_2"/>
    <property type="match status" value="1"/>
</dbReference>
<protein>
    <recommendedName>
        <fullName evidence="7">C3H1-type domain-containing protein</fullName>
    </recommendedName>
</protein>
<proteinExistence type="predicted"/>
<reference evidence="8" key="1">
    <citation type="submission" date="2023-10" db="EMBL/GenBank/DDBJ databases">
        <authorList>
            <person name="Chen Y."/>
            <person name="Shah S."/>
            <person name="Dougan E. K."/>
            <person name="Thang M."/>
            <person name="Chan C."/>
        </authorList>
    </citation>
    <scope>NUCLEOTIDE SEQUENCE [LARGE SCALE GENOMIC DNA]</scope>
</reference>
<evidence type="ECO:0000313" key="8">
    <source>
        <dbReference type="EMBL" id="CAK0849503.1"/>
    </source>
</evidence>
<keyword evidence="2 4" id="KW-0863">Zinc-finger</keyword>
<dbReference type="InterPro" id="IPR013103">
    <property type="entry name" value="RVT_2"/>
</dbReference>
<organism evidence="8 9">
    <name type="scientific">Prorocentrum cordatum</name>
    <dbReference type="NCBI Taxonomy" id="2364126"/>
    <lineage>
        <taxon>Eukaryota</taxon>
        <taxon>Sar</taxon>
        <taxon>Alveolata</taxon>
        <taxon>Dinophyceae</taxon>
        <taxon>Prorocentrales</taxon>
        <taxon>Prorocentraceae</taxon>
        <taxon>Prorocentrum</taxon>
    </lineage>
</organism>
<dbReference type="SMART" id="SM00356">
    <property type="entry name" value="ZnF_C3H1"/>
    <property type="match status" value="1"/>
</dbReference>
<feature type="compositionally biased region" description="Low complexity" evidence="6">
    <location>
        <begin position="993"/>
        <end position="1007"/>
    </location>
</feature>
<feature type="non-terminal residue" evidence="8">
    <location>
        <position position="1"/>
    </location>
</feature>
<dbReference type="SUPFAM" id="SSF90229">
    <property type="entry name" value="CCCH zinc finger"/>
    <property type="match status" value="1"/>
</dbReference>
<evidence type="ECO:0000256" key="2">
    <source>
        <dbReference type="ARBA" id="ARBA00022771"/>
    </source>
</evidence>
<evidence type="ECO:0000256" key="1">
    <source>
        <dbReference type="ARBA" id="ARBA00022723"/>
    </source>
</evidence>
<dbReference type="InterPro" id="IPR000571">
    <property type="entry name" value="Znf_CCCH"/>
</dbReference>
<feature type="region of interest" description="Disordered" evidence="6">
    <location>
        <begin position="37"/>
        <end position="74"/>
    </location>
</feature>
<feature type="region of interest" description="Disordered" evidence="6">
    <location>
        <begin position="1475"/>
        <end position="1505"/>
    </location>
</feature>
<feature type="zinc finger region" description="C3H1-type" evidence="4">
    <location>
        <begin position="796"/>
        <end position="822"/>
    </location>
</feature>
<feature type="domain" description="C3H1-type" evidence="7">
    <location>
        <begin position="796"/>
        <end position="822"/>
    </location>
</feature>
<evidence type="ECO:0000259" key="7">
    <source>
        <dbReference type="PROSITE" id="PS50103"/>
    </source>
</evidence>
<accession>A0ABN9TTJ6</accession>
<keyword evidence="5" id="KW-0175">Coiled coil</keyword>